<dbReference type="OrthoDB" id="191139at2759"/>
<evidence type="ECO:0000313" key="4">
    <source>
        <dbReference type="EMBL" id="KAF4626601.1"/>
    </source>
</evidence>
<accession>A0A8H4RDH6</accession>
<protein>
    <submittedName>
        <fullName evidence="4">Uncharacterized protein</fullName>
    </submittedName>
</protein>
<keyword evidence="2" id="KW-0521">NADP</keyword>
<keyword evidence="5" id="KW-1185">Reference proteome</keyword>
<dbReference type="InterPro" id="IPR036291">
    <property type="entry name" value="NAD(P)-bd_dom_sf"/>
</dbReference>
<evidence type="ECO:0000256" key="2">
    <source>
        <dbReference type="ARBA" id="ARBA00022857"/>
    </source>
</evidence>
<dbReference type="Proteomes" id="UP000566819">
    <property type="component" value="Unassembled WGS sequence"/>
</dbReference>
<dbReference type="Pfam" id="PF00106">
    <property type="entry name" value="adh_short"/>
    <property type="match status" value="1"/>
</dbReference>
<keyword evidence="3" id="KW-0560">Oxidoreductase</keyword>
<dbReference type="GO" id="GO:0016491">
    <property type="term" value="F:oxidoreductase activity"/>
    <property type="evidence" value="ECO:0007669"/>
    <property type="project" value="UniProtKB-KW"/>
</dbReference>
<comment type="similarity">
    <text evidence="1">Belongs to the short-chain dehydrogenases/reductases (SDR) family.</text>
</comment>
<sequence>MLSFGNISGSNAMAFDPVKDIPPLDGKVILVTGGSSGLGKQAITYLTQHNPSQIWLAAQNIEEAEAACTDIRQQVHQANLRILPLDLASLDSVKQAAATFSAQADRLDILMLNAGVMSIPPGLTEDGFEKQFGINHMGHALLTKLLLPLLTRTASASDDVRVIVVTSYSHWNAPEEGILFDTLRTPAEHLSGSQRYGQSKLANILFARHLASQYPNLTVAAVHPGIADTNLHANATDTRLVNRIINRYLYKYLIFSSIATAAKHQVWAATKKGLKSGEYYEPLGIAGGGRPEGKDSQLAKKLWDWTEAELLKFTS</sequence>
<dbReference type="EMBL" id="JAAMPI010001123">
    <property type="protein sequence ID" value="KAF4626601.1"/>
    <property type="molecule type" value="Genomic_DNA"/>
</dbReference>
<dbReference type="Gene3D" id="3.40.50.720">
    <property type="entry name" value="NAD(P)-binding Rossmann-like Domain"/>
    <property type="match status" value="1"/>
</dbReference>
<name>A0A8H4RDH6_9HELO</name>
<proteinExistence type="inferred from homology"/>
<dbReference type="PANTHER" id="PTHR24320">
    <property type="entry name" value="RETINOL DEHYDROGENASE"/>
    <property type="match status" value="1"/>
</dbReference>
<dbReference type="PRINTS" id="PR00081">
    <property type="entry name" value="GDHRDH"/>
</dbReference>
<gene>
    <name evidence="4" type="ORF">G7Y89_g11557</name>
</gene>
<dbReference type="SUPFAM" id="SSF51735">
    <property type="entry name" value="NAD(P)-binding Rossmann-fold domains"/>
    <property type="match status" value="1"/>
</dbReference>
<organism evidence="4 5">
    <name type="scientific">Cudoniella acicularis</name>
    <dbReference type="NCBI Taxonomy" id="354080"/>
    <lineage>
        <taxon>Eukaryota</taxon>
        <taxon>Fungi</taxon>
        <taxon>Dikarya</taxon>
        <taxon>Ascomycota</taxon>
        <taxon>Pezizomycotina</taxon>
        <taxon>Leotiomycetes</taxon>
        <taxon>Helotiales</taxon>
        <taxon>Tricladiaceae</taxon>
        <taxon>Cudoniella</taxon>
    </lineage>
</organism>
<dbReference type="InterPro" id="IPR002347">
    <property type="entry name" value="SDR_fam"/>
</dbReference>
<reference evidence="4 5" key="1">
    <citation type="submission" date="2020-03" db="EMBL/GenBank/DDBJ databases">
        <title>Draft Genome Sequence of Cudoniella acicularis.</title>
        <authorList>
            <person name="Buettner E."/>
            <person name="Kellner H."/>
        </authorList>
    </citation>
    <scope>NUCLEOTIDE SEQUENCE [LARGE SCALE GENOMIC DNA]</scope>
    <source>
        <strain evidence="4 5">DSM 108380</strain>
    </source>
</reference>
<comment type="caution">
    <text evidence="4">The sequence shown here is derived from an EMBL/GenBank/DDBJ whole genome shotgun (WGS) entry which is preliminary data.</text>
</comment>
<evidence type="ECO:0000256" key="1">
    <source>
        <dbReference type="ARBA" id="ARBA00006484"/>
    </source>
</evidence>
<dbReference type="AlphaFoldDB" id="A0A8H4RDH6"/>
<evidence type="ECO:0000313" key="5">
    <source>
        <dbReference type="Proteomes" id="UP000566819"/>
    </source>
</evidence>
<dbReference type="PANTHER" id="PTHR24320:SF282">
    <property type="entry name" value="WW DOMAIN-CONTAINING OXIDOREDUCTASE"/>
    <property type="match status" value="1"/>
</dbReference>
<evidence type="ECO:0000256" key="3">
    <source>
        <dbReference type="ARBA" id="ARBA00023002"/>
    </source>
</evidence>